<dbReference type="EMBL" id="UGUU01000001">
    <property type="protein sequence ID" value="SUD39859.1"/>
    <property type="molecule type" value="Genomic_DNA"/>
</dbReference>
<accession>A0A379IU83</accession>
<protein>
    <submittedName>
        <fullName evidence="3">ATP-dependent Zn protease</fullName>
    </submittedName>
</protein>
<feature type="chain" id="PRO_5016895582" evidence="1">
    <location>
        <begin position="26"/>
        <end position="177"/>
    </location>
</feature>
<keyword evidence="3" id="KW-0378">Hydrolase</keyword>
<dbReference type="SUPFAM" id="SSF50630">
    <property type="entry name" value="Acid proteases"/>
    <property type="match status" value="1"/>
</dbReference>
<dbReference type="AlphaFoldDB" id="A0A379IU83"/>
<organism evidence="3 4">
    <name type="scientific">Ectopseudomonas mendocina</name>
    <name type="common">Pseudomonas mendocina</name>
    <dbReference type="NCBI Taxonomy" id="300"/>
    <lineage>
        <taxon>Bacteria</taxon>
        <taxon>Pseudomonadati</taxon>
        <taxon>Pseudomonadota</taxon>
        <taxon>Gammaproteobacteria</taxon>
        <taxon>Pseudomonadales</taxon>
        <taxon>Pseudomonadaceae</taxon>
        <taxon>Ectopseudomonas</taxon>
    </lineage>
</organism>
<dbReference type="RefSeq" id="WP_115291440.1">
    <property type="nucleotide sequence ID" value="NZ_UGUU01000001.1"/>
</dbReference>
<keyword evidence="1" id="KW-0732">Signal</keyword>
<feature type="signal peptide" evidence="1">
    <location>
        <begin position="1"/>
        <end position="25"/>
    </location>
</feature>
<evidence type="ECO:0000259" key="2">
    <source>
        <dbReference type="Pfam" id="PF05618"/>
    </source>
</evidence>
<proteinExistence type="predicted"/>
<keyword evidence="3" id="KW-0645">Protease</keyword>
<dbReference type="Pfam" id="PF05618">
    <property type="entry name" value="Zn_protease"/>
    <property type="match status" value="1"/>
</dbReference>
<name>A0A379IU83_ECTME</name>
<dbReference type="OrthoDB" id="8546610at2"/>
<dbReference type="GO" id="GO:0006508">
    <property type="term" value="P:proteolysis"/>
    <property type="evidence" value="ECO:0007669"/>
    <property type="project" value="UniProtKB-KW"/>
</dbReference>
<feature type="domain" description="Retropepsin-like aspartic endopeptidase" evidence="2">
    <location>
        <begin position="32"/>
        <end position="165"/>
    </location>
</feature>
<dbReference type="GO" id="GO:0008233">
    <property type="term" value="F:peptidase activity"/>
    <property type="evidence" value="ECO:0007669"/>
    <property type="project" value="UniProtKB-KW"/>
</dbReference>
<evidence type="ECO:0000256" key="1">
    <source>
        <dbReference type="SAM" id="SignalP"/>
    </source>
</evidence>
<dbReference type="InterPro" id="IPR008503">
    <property type="entry name" value="Asp_endopeptidase"/>
</dbReference>
<evidence type="ECO:0000313" key="3">
    <source>
        <dbReference type="EMBL" id="SUD39859.1"/>
    </source>
</evidence>
<sequence>MNLSLLQRIAAICLVLLATPFSATAADKTPRILGWVEEGLLLPEKVAVKMKLDTGALTSSMDARDLELFERDGEKWLRFNVELKDSNTGKSVSIPFERRVERNIKVRGAGGAERRPVVSMQMCIGDQVYDEQFSLNDRDKMLYPVLIGRRTLEHLGAVDASRTFTLEPRCAKGAAKK</sequence>
<dbReference type="Proteomes" id="UP000254260">
    <property type="component" value="Unassembled WGS sequence"/>
</dbReference>
<dbReference type="Gene3D" id="2.40.70.10">
    <property type="entry name" value="Acid Proteases"/>
    <property type="match status" value="1"/>
</dbReference>
<dbReference type="PANTHER" id="PTHR38037:SF2">
    <property type="entry name" value="ATP-DEPENDENT ZINC PROTEASE DOMAIN-CONTAINING PROTEIN-RELATED"/>
    <property type="match status" value="1"/>
</dbReference>
<reference evidence="3 4" key="1">
    <citation type="submission" date="2018-06" db="EMBL/GenBank/DDBJ databases">
        <authorList>
            <consortium name="Pathogen Informatics"/>
            <person name="Doyle S."/>
        </authorList>
    </citation>
    <scope>NUCLEOTIDE SEQUENCE [LARGE SCALE GENOMIC DNA]</scope>
    <source>
        <strain evidence="3 4">NCTC10899</strain>
    </source>
</reference>
<evidence type="ECO:0000313" key="4">
    <source>
        <dbReference type="Proteomes" id="UP000254260"/>
    </source>
</evidence>
<gene>
    <name evidence="3" type="ORF">NCTC10899_02688</name>
</gene>
<dbReference type="InterPro" id="IPR021109">
    <property type="entry name" value="Peptidase_aspartic_dom_sf"/>
</dbReference>
<dbReference type="PANTHER" id="PTHR38037">
    <property type="entry name" value="ZN_PROTEASE DOMAIN-CONTAINING PROTEIN"/>
    <property type="match status" value="1"/>
</dbReference>